<protein>
    <submittedName>
        <fullName evidence="7">O-antigen ligase family protein</fullName>
    </submittedName>
</protein>
<dbReference type="PANTHER" id="PTHR37422">
    <property type="entry name" value="TEICHURONIC ACID BIOSYNTHESIS PROTEIN TUAE"/>
    <property type="match status" value="1"/>
</dbReference>
<accession>A0A5C6VJS5</accession>
<dbReference type="OrthoDB" id="1631746at2"/>
<evidence type="ECO:0000313" key="7">
    <source>
        <dbReference type="EMBL" id="TXC85119.1"/>
    </source>
</evidence>
<feature type="transmembrane region" description="Helical" evidence="5">
    <location>
        <begin position="31"/>
        <end position="49"/>
    </location>
</feature>
<organism evidence="7 8">
    <name type="scientific">Luteibaculum oceani</name>
    <dbReference type="NCBI Taxonomy" id="1294296"/>
    <lineage>
        <taxon>Bacteria</taxon>
        <taxon>Pseudomonadati</taxon>
        <taxon>Bacteroidota</taxon>
        <taxon>Flavobacteriia</taxon>
        <taxon>Flavobacteriales</taxon>
        <taxon>Luteibaculaceae</taxon>
        <taxon>Luteibaculum</taxon>
    </lineage>
</organism>
<dbReference type="PANTHER" id="PTHR37422:SF13">
    <property type="entry name" value="LIPOPOLYSACCHARIDE BIOSYNTHESIS PROTEIN PA4999-RELATED"/>
    <property type="match status" value="1"/>
</dbReference>
<gene>
    <name evidence="7" type="ORF">FRX97_00415</name>
</gene>
<sequence length="500" mass="56590">MPSRGDLVNLSSTLFLYALCLVVVGLPLSKFLISVGSLLMAIAFFVYLLSNQKAVKTSAPLLRVCGFLIITGVVFAWLLIPGDNFDHALNDIRIKAPILAFPLFFAYGPKISAKWRDRVLRIFLMASAGSALTTCVLAFSDLVGWMDLEFREYSPFFSHIRLSLNLVLAILLLVFVGDGLFEKKYRILLFVPMFLALIVLQSVTGLGILFLAALVSIKRLVKSRLGKLLVLLAILGVGYVGFEVVSYFIQRDQPQPNQESFITENGHYVHTISDDDGMARAWELKSNISIDSTSDRGYNLRGALLRYLSSKNLTKDSIGVAKLSQRDIALIEQGITNYKYPSWWPLKKRFEAIRFQMENYFSNGNPNSNSVGMRLVYWELGLKIFSERPWIGNGVQNLKANYAEAYESFRFKIDEKYRRRAHNQFLTFLICYGVLGFSLISLGFALVIFPWRAQHVARLFLLVLLVSFLAEDTLETQMGATFAGFWMAWFFIKGNHNKEA</sequence>
<keyword evidence="3 5" id="KW-1133">Transmembrane helix</keyword>
<dbReference type="EMBL" id="VORB01000001">
    <property type="protein sequence ID" value="TXC85119.1"/>
    <property type="molecule type" value="Genomic_DNA"/>
</dbReference>
<comment type="caution">
    <text evidence="7">The sequence shown here is derived from an EMBL/GenBank/DDBJ whole genome shotgun (WGS) entry which is preliminary data.</text>
</comment>
<dbReference type="GO" id="GO:0016020">
    <property type="term" value="C:membrane"/>
    <property type="evidence" value="ECO:0007669"/>
    <property type="project" value="UniProtKB-SubCell"/>
</dbReference>
<feature type="transmembrane region" description="Helical" evidence="5">
    <location>
        <begin position="120"/>
        <end position="140"/>
    </location>
</feature>
<dbReference type="InterPro" id="IPR051533">
    <property type="entry name" value="WaaL-like"/>
</dbReference>
<keyword evidence="2 5" id="KW-0812">Transmembrane</keyword>
<reference evidence="7 8" key="1">
    <citation type="submission" date="2019-08" db="EMBL/GenBank/DDBJ databases">
        <title>Genome of Luteibaculum oceani JCM 18817.</title>
        <authorList>
            <person name="Bowman J.P."/>
        </authorList>
    </citation>
    <scope>NUCLEOTIDE SEQUENCE [LARGE SCALE GENOMIC DNA]</scope>
    <source>
        <strain evidence="7 8">JCM 18817</strain>
    </source>
</reference>
<dbReference type="Proteomes" id="UP000321168">
    <property type="component" value="Unassembled WGS sequence"/>
</dbReference>
<feature type="transmembrane region" description="Helical" evidence="5">
    <location>
        <begin position="92"/>
        <end position="108"/>
    </location>
</feature>
<dbReference type="GO" id="GO:0016874">
    <property type="term" value="F:ligase activity"/>
    <property type="evidence" value="ECO:0007669"/>
    <property type="project" value="UniProtKB-KW"/>
</dbReference>
<feature type="domain" description="O-antigen ligase-related" evidence="6">
    <location>
        <begin position="365"/>
        <end position="440"/>
    </location>
</feature>
<feature type="transmembrane region" description="Helical" evidence="5">
    <location>
        <begin position="61"/>
        <end position="80"/>
    </location>
</feature>
<evidence type="ECO:0000313" key="8">
    <source>
        <dbReference type="Proteomes" id="UP000321168"/>
    </source>
</evidence>
<dbReference type="Pfam" id="PF04932">
    <property type="entry name" value="Wzy_C"/>
    <property type="match status" value="1"/>
</dbReference>
<comment type="subcellular location">
    <subcellularLocation>
        <location evidence="1">Membrane</location>
        <topology evidence="1">Multi-pass membrane protein</topology>
    </subcellularLocation>
</comment>
<evidence type="ECO:0000256" key="2">
    <source>
        <dbReference type="ARBA" id="ARBA00022692"/>
    </source>
</evidence>
<feature type="transmembrane region" description="Helical" evidence="5">
    <location>
        <begin position="188"/>
        <end position="217"/>
    </location>
</feature>
<dbReference type="InterPro" id="IPR007016">
    <property type="entry name" value="O-antigen_ligase-rel_domated"/>
</dbReference>
<keyword evidence="7" id="KW-0436">Ligase</keyword>
<dbReference type="AlphaFoldDB" id="A0A5C6VJS5"/>
<name>A0A5C6VJS5_9FLAO</name>
<evidence type="ECO:0000256" key="1">
    <source>
        <dbReference type="ARBA" id="ARBA00004141"/>
    </source>
</evidence>
<feature type="transmembrane region" description="Helical" evidence="5">
    <location>
        <begin position="229"/>
        <end position="249"/>
    </location>
</feature>
<evidence type="ECO:0000256" key="4">
    <source>
        <dbReference type="ARBA" id="ARBA00023136"/>
    </source>
</evidence>
<keyword evidence="4 5" id="KW-0472">Membrane</keyword>
<keyword evidence="8" id="KW-1185">Reference proteome</keyword>
<evidence type="ECO:0000256" key="5">
    <source>
        <dbReference type="SAM" id="Phobius"/>
    </source>
</evidence>
<feature type="transmembrane region" description="Helical" evidence="5">
    <location>
        <begin position="160"/>
        <end position="181"/>
    </location>
</feature>
<feature type="transmembrane region" description="Helical" evidence="5">
    <location>
        <begin position="7"/>
        <end position="25"/>
    </location>
</feature>
<evidence type="ECO:0000259" key="6">
    <source>
        <dbReference type="Pfam" id="PF04932"/>
    </source>
</evidence>
<evidence type="ECO:0000256" key="3">
    <source>
        <dbReference type="ARBA" id="ARBA00022989"/>
    </source>
</evidence>
<proteinExistence type="predicted"/>
<feature type="transmembrane region" description="Helical" evidence="5">
    <location>
        <begin position="425"/>
        <end position="449"/>
    </location>
</feature>